<feature type="compositionally biased region" description="Basic and acidic residues" evidence="1">
    <location>
        <begin position="36"/>
        <end position="47"/>
    </location>
</feature>
<feature type="compositionally biased region" description="Polar residues" evidence="1">
    <location>
        <begin position="49"/>
        <end position="60"/>
    </location>
</feature>
<feature type="region of interest" description="Disordered" evidence="1">
    <location>
        <begin position="1"/>
        <end position="60"/>
    </location>
</feature>
<organism evidence="2 3">
    <name type="scientific">Serendipita indica (strain DSM 11827)</name>
    <name type="common">Root endophyte fungus</name>
    <name type="synonym">Piriformospora indica</name>
    <dbReference type="NCBI Taxonomy" id="1109443"/>
    <lineage>
        <taxon>Eukaryota</taxon>
        <taxon>Fungi</taxon>
        <taxon>Dikarya</taxon>
        <taxon>Basidiomycota</taxon>
        <taxon>Agaricomycotina</taxon>
        <taxon>Agaricomycetes</taxon>
        <taxon>Sebacinales</taxon>
        <taxon>Serendipitaceae</taxon>
        <taxon>Serendipita</taxon>
    </lineage>
</organism>
<dbReference type="Proteomes" id="UP000007148">
    <property type="component" value="Unassembled WGS sequence"/>
</dbReference>
<protein>
    <submittedName>
        <fullName evidence="2">Uncharacterized protein</fullName>
    </submittedName>
</protein>
<feature type="compositionally biased region" description="Basic and acidic residues" evidence="1">
    <location>
        <begin position="274"/>
        <end position="290"/>
    </location>
</feature>
<dbReference type="InParanoid" id="G4TJT4"/>
<dbReference type="EMBL" id="CAFZ01000126">
    <property type="protein sequence ID" value="CCA71577.1"/>
    <property type="molecule type" value="Genomic_DNA"/>
</dbReference>
<gene>
    <name evidence="2" type="ORF">PIIN_05514</name>
</gene>
<evidence type="ECO:0000313" key="2">
    <source>
        <dbReference type="EMBL" id="CCA71577.1"/>
    </source>
</evidence>
<sequence>MVQHEEETTERVTNGIDTVKKPHTMRPLEGTIRPGHLSERRARHEEGELSSTSISGPTIVTPYNATTEILMRDTDMPSNGLGDHPATIVESPFIIQHAITILSKEGGKNDNEAVSPVHNTQTPKGLIGCIEKSAFSQKLVEGSMSRQMLVYGEPEAGDAGGRANSRFEESKATSTVDIPMHSYPKGTPLAHINDALTQELWRQELTPSMVVEDSTGSGEDTMSGVTRLGVLGNQALRPPGVTPQSTLKPFDLYPGNIPGDTRPMRDTQSSQHDSQPRASDRRRGFFKELSRTTTVHTGHTPRPLA</sequence>
<name>G4TJT4_SERID</name>
<dbReference type="HOGENOM" id="CLU_912509_0_0_1"/>
<accession>G4TJT4</accession>
<feature type="region of interest" description="Disordered" evidence="1">
    <location>
        <begin position="234"/>
        <end position="305"/>
    </location>
</feature>
<evidence type="ECO:0000313" key="3">
    <source>
        <dbReference type="Proteomes" id="UP000007148"/>
    </source>
</evidence>
<evidence type="ECO:0000256" key="1">
    <source>
        <dbReference type="SAM" id="MobiDB-lite"/>
    </source>
</evidence>
<feature type="compositionally biased region" description="Basic and acidic residues" evidence="1">
    <location>
        <begin position="1"/>
        <end position="10"/>
    </location>
</feature>
<dbReference type="AlphaFoldDB" id="G4TJT4"/>
<proteinExistence type="predicted"/>
<reference evidence="2 3" key="1">
    <citation type="journal article" date="2011" name="PLoS Pathog.">
        <title>Endophytic Life Strategies Decoded by Genome and Transcriptome Analyses of the Mutualistic Root Symbiont Piriformospora indica.</title>
        <authorList>
            <person name="Zuccaro A."/>
            <person name="Lahrmann U."/>
            <person name="Guldener U."/>
            <person name="Langen G."/>
            <person name="Pfiffi S."/>
            <person name="Biedenkopf D."/>
            <person name="Wong P."/>
            <person name="Samans B."/>
            <person name="Grimm C."/>
            <person name="Basiewicz M."/>
            <person name="Murat C."/>
            <person name="Martin F."/>
            <person name="Kogel K.H."/>
        </authorList>
    </citation>
    <scope>NUCLEOTIDE SEQUENCE [LARGE SCALE GENOMIC DNA]</scope>
    <source>
        <strain evidence="2 3">DSM 11827</strain>
    </source>
</reference>
<comment type="caution">
    <text evidence="2">The sequence shown here is derived from an EMBL/GenBank/DDBJ whole genome shotgun (WGS) entry which is preliminary data.</text>
</comment>
<keyword evidence="3" id="KW-1185">Reference proteome</keyword>